<dbReference type="PROSITE" id="PS50026">
    <property type="entry name" value="EGF_3"/>
    <property type="match status" value="1"/>
</dbReference>
<evidence type="ECO:0000256" key="12">
    <source>
        <dbReference type="PROSITE-ProRule" id="PRU00076"/>
    </source>
</evidence>
<dbReference type="InterPro" id="IPR008271">
    <property type="entry name" value="Ser/Thr_kinase_AS"/>
</dbReference>
<keyword evidence="19" id="KW-1185">Reference proteome</keyword>
<dbReference type="eggNOG" id="ENOG502QQPF">
    <property type="taxonomic scope" value="Eukaryota"/>
</dbReference>
<dbReference type="SUPFAM" id="SSF56112">
    <property type="entry name" value="Protein kinase-like (PK-like)"/>
    <property type="match status" value="1"/>
</dbReference>
<keyword evidence="14" id="KW-0472">Membrane</keyword>
<dbReference type="FunFam" id="2.10.25.10:FF:000038">
    <property type="entry name" value="Fibrillin 2"/>
    <property type="match status" value="1"/>
</dbReference>
<dbReference type="InterPro" id="IPR001881">
    <property type="entry name" value="EGF-like_Ca-bd_dom"/>
</dbReference>
<keyword evidence="6" id="KW-0677">Repeat</keyword>
<keyword evidence="11" id="KW-0325">Glycoprotein</keyword>
<dbReference type="SUPFAM" id="SSF57196">
    <property type="entry name" value="EGF/Laminin"/>
    <property type="match status" value="1"/>
</dbReference>
<feature type="transmembrane region" description="Helical" evidence="14">
    <location>
        <begin position="406"/>
        <end position="426"/>
    </location>
</feature>
<dbReference type="GO" id="GO:0005886">
    <property type="term" value="C:plasma membrane"/>
    <property type="evidence" value="ECO:0007669"/>
    <property type="project" value="TreeGrafter"/>
</dbReference>
<feature type="domain" description="EGF-like" evidence="17">
    <location>
        <begin position="354"/>
        <end position="397"/>
    </location>
</feature>
<dbReference type="SMART" id="SM00179">
    <property type="entry name" value="EGF_CA"/>
    <property type="match status" value="1"/>
</dbReference>
<dbReference type="SMART" id="SM00181">
    <property type="entry name" value="EGF"/>
    <property type="match status" value="2"/>
</dbReference>
<evidence type="ECO:0000256" key="4">
    <source>
        <dbReference type="ARBA" id="ARBA00022679"/>
    </source>
</evidence>
<evidence type="ECO:0000313" key="18">
    <source>
        <dbReference type="EnsemblPlants" id="OB10G12070.1"/>
    </source>
</evidence>
<evidence type="ECO:0000256" key="9">
    <source>
        <dbReference type="ARBA" id="ARBA00022840"/>
    </source>
</evidence>
<dbReference type="GO" id="GO:0004674">
    <property type="term" value="F:protein serine/threonine kinase activity"/>
    <property type="evidence" value="ECO:0007669"/>
    <property type="project" value="UniProtKB-KW"/>
</dbReference>
<keyword evidence="10" id="KW-1015">Disulfide bond</keyword>
<dbReference type="InterPro" id="IPR018097">
    <property type="entry name" value="EGF_Ca-bd_CS"/>
</dbReference>
<keyword evidence="14" id="KW-0812">Transmembrane</keyword>
<evidence type="ECO:0000256" key="6">
    <source>
        <dbReference type="ARBA" id="ARBA00022737"/>
    </source>
</evidence>
<dbReference type="GO" id="GO:0005509">
    <property type="term" value="F:calcium ion binding"/>
    <property type="evidence" value="ECO:0007669"/>
    <property type="project" value="InterPro"/>
</dbReference>
<evidence type="ECO:0000313" key="19">
    <source>
        <dbReference type="Proteomes" id="UP000006038"/>
    </source>
</evidence>
<accession>J3N109</accession>
<dbReference type="PANTHER" id="PTHR27005:SF461">
    <property type="entry name" value="PROTEIN KINASE DOMAIN-CONTAINING PROTEIN"/>
    <property type="match status" value="1"/>
</dbReference>
<dbReference type="Gene3D" id="1.10.510.10">
    <property type="entry name" value="Transferase(Phosphotransferase) domain 1"/>
    <property type="match status" value="1"/>
</dbReference>
<reference evidence="18" key="1">
    <citation type="journal article" date="2013" name="Nat. Commun.">
        <title>Whole-genome sequencing of Oryza brachyantha reveals mechanisms underlying Oryza genome evolution.</title>
        <authorList>
            <person name="Chen J."/>
            <person name="Huang Q."/>
            <person name="Gao D."/>
            <person name="Wang J."/>
            <person name="Lang Y."/>
            <person name="Liu T."/>
            <person name="Li B."/>
            <person name="Bai Z."/>
            <person name="Luis Goicoechea J."/>
            <person name="Liang C."/>
            <person name="Chen C."/>
            <person name="Zhang W."/>
            <person name="Sun S."/>
            <person name="Liao Y."/>
            <person name="Zhang X."/>
            <person name="Yang L."/>
            <person name="Song C."/>
            <person name="Wang M."/>
            <person name="Shi J."/>
            <person name="Liu G."/>
            <person name="Liu J."/>
            <person name="Zhou H."/>
            <person name="Zhou W."/>
            <person name="Yu Q."/>
            <person name="An N."/>
            <person name="Chen Y."/>
            <person name="Cai Q."/>
            <person name="Wang B."/>
            <person name="Liu B."/>
            <person name="Min J."/>
            <person name="Huang Y."/>
            <person name="Wu H."/>
            <person name="Li Z."/>
            <person name="Zhang Y."/>
            <person name="Yin Y."/>
            <person name="Song W."/>
            <person name="Jiang J."/>
            <person name="Jackson S.A."/>
            <person name="Wing R.A."/>
            <person name="Wang J."/>
            <person name="Chen M."/>
        </authorList>
    </citation>
    <scope>NUCLEOTIDE SEQUENCE [LARGE SCALE GENOMIC DNA]</scope>
    <source>
        <strain evidence="18">cv. IRGC 101232</strain>
    </source>
</reference>
<dbReference type="InterPro" id="IPR045274">
    <property type="entry name" value="WAK-like"/>
</dbReference>
<dbReference type="FunFam" id="3.30.200.20:FF:000337">
    <property type="entry name" value="Wall-associated receptor kinase 3"/>
    <property type="match status" value="1"/>
</dbReference>
<keyword evidence="7 13" id="KW-0547">Nucleotide-binding</keyword>
<evidence type="ECO:0000256" key="14">
    <source>
        <dbReference type="SAM" id="Phobius"/>
    </source>
</evidence>
<comment type="caution">
    <text evidence="12">Lacks conserved residue(s) required for the propagation of feature annotation.</text>
</comment>
<evidence type="ECO:0000259" key="17">
    <source>
        <dbReference type="PROSITE" id="PS50026"/>
    </source>
</evidence>
<organism evidence="18">
    <name type="scientific">Oryza brachyantha</name>
    <name type="common">malo sina</name>
    <dbReference type="NCBI Taxonomy" id="4533"/>
    <lineage>
        <taxon>Eukaryota</taxon>
        <taxon>Viridiplantae</taxon>
        <taxon>Streptophyta</taxon>
        <taxon>Embryophyta</taxon>
        <taxon>Tracheophyta</taxon>
        <taxon>Spermatophyta</taxon>
        <taxon>Magnoliopsida</taxon>
        <taxon>Liliopsida</taxon>
        <taxon>Poales</taxon>
        <taxon>Poaceae</taxon>
        <taxon>BOP clade</taxon>
        <taxon>Oryzoideae</taxon>
        <taxon>Oryzeae</taxon>
        <taxon>Oryzinae</taxon>
        <taxon>Oryza</taxon>
    </lineage>
</organism>
<dbReference type="PROSITE" id="PS01186">
    <property type="entry name" value="EGF_2"/>
    <property type="match status" value="1"/>
</dbReference>
<dbReference type="Pfam" id="PF13947">
    <property type="entry name" value="GUB_WAK_bind"/>
    <property type="match status" value="1"/>
</dbReference>
<dbReference type="PANTHER" id="PTHR27005">
    <property type="entry name" value="WALL-ASSOCIATED RECEPTOR KINASE-LIKE 21"/>
    <property type="match status" value="1"/>
</dbReference>
<dbReference type="SMART" id="SM00220">
    <property type="entry name" value="S_TKc"/>
    <property type="match status" value="1"/>
</dbReference>
<evidence type="ECO:0000256" key="1">
    <source>
        <dbReference type="ARBA" id="ARBA00004479"/>
    </source>
</evidence>
<dbReference type="PROSITE" id="PS00010">
    <property type="entry name" value="ASX_HYDROXYL"/>
    <property type="match status" value="1"/>
</dbReference>
<feature type="binding site" evidence="13">
    <location>
        <position position="491"/>
    </location>
    <ligand>
        <name>ATP</name>
        <dbReference type="ChEBI" id="CHEBI:30616"/>
    </ligand>
</feature>
<dbReference type="InterPro" id="IPR049883">
    <property type="entry name" value="NOTCH1_EGF-like"/>
</dbReference>
<dbReference type="InterPro" id="IPR025287">
    <property type="entry name" value="WAK_GUB"/>
</dbReference>
<evidence type="ECO:0000256" key="10">
    <source>
        <dbReference type="ARBA" id="ARBA00023157"/>
    </source>
</evidence>
<dbReference type="GO" id="GO:0005524">
    <property type="term" value="F:ATP binding"/>
    <property type="evidence" value="ECO:0007669"/>
    <property type="project" value="UniProtKB-UniRule"/>
</dbReference>
<feature type="chain" id="PRO_5003774452" description="Protein kinase domain-containing protein" evidence="15">
    <location>
        <begin position="22"/>
        <end position="740"/>
    </location>
</feature>
<dbReference type="Proteomes" id="UP000006038">
    <property type="component" value="Chromosome 10"/>
</dbReference>
<keyword evidence="8" id="KW-0418">Kinase</keyword>
<reference evidence="18" key="2">
    <citation type="submission" date="2013-04" db="UniProtKB">
        <authorList>
            <consortium name="EnsemblPlants"/>
        </authorList>
    </citation>
    <scope>IDENTIFICATION</scope>
</reference>
<dbReference type="GeneID" id="102709207"/>
<comment type="subcellular location">
    <subcellularLocation>
        <location evidence="1">Membrane</location>
        <topology evidence="1">Single-pass type I membrane protein</topology>
    </subcellularLocation>
</comment>
<dbReference type="STRING" id="4533.J3N109"/>
<dbReference type="InterPro" id="IPR000742">
    <property type="entry name" value="EGF"/>
</dbReference>
<keyword evidence="3 12" id="KW-0245">EGF-like domain</keyword>
<protein>
    <recommendedName>
        <fullName evidence="20">Protein kinase domain-containing protein</fullName>
    </recommendedName>
</protein>
<dbReference type="Pfam" id="PF07645">
    <property type="entry name" value="EGF_CA"/>
    <property type="match status" value="1"/>
</dbReference>
<dbReference type="PROSITE" id="PS50011">
    <property type="entry name" value="PROTEIN_KINASE_DOM"/>
    <property type="match status" value="1"/>
</dbReference>
<dbReference type="AlphaFoldDB" id="J3N109"/>
<keyword evidence="2" id="KW-0723">Serine/threonine-protein kinase</keyword>
<feature type="signal peptide" evidence="15">
    <location>
        <begin position="1"/>
        <end position="21"/>
    </location>
</feature>
<evidence type="ECO:0000256" key="8">
    <source>
        <dbReference type="ARBA" id="ARBA00022777"/>
    </source>
</evidence>
<keyword evidence="4" id="KW-0808">Transferase</keyword>
<dbReference type="GO" id="GO:0007166">
    <property type="term" value="P:cell surface receptor signaling pathway"/>
    <property type="evidence" value="ECO:0007669"/>
    <property type="project" value="InterPro"/>
</dbReference>
<name>J3N109_ORYBR</name>
<dbReference type="InterPro" id="IPR001245">
    <property type="entry name" value="Ser-Thr/Tyr_kinase_cat_dom"/>
</dbReference>
<dbReference type="HOGENOM" id="CLU_000288_43_5_1"/>
<dbReference type="EnsemblPlants" id="OB10G12070.1">
    <property type="protein sequence ID" value="OB10G12070.1"/>
    <property type="gene ID" value="OB10G12070"/>
</dbReference>
<dbReference type="InterPro" id="IPR000152">
    <property type="entry name" value="EGF-type_Asp/Asn_hydroxyl_site"/>
</dbReference>
<dbReference type="OMA" id="NNYSAAC"/>
<evidence type="ECO:0000256" key="3">
    <source>
        <dbReference type="ARBA" id="ARBA00022536"/>
    </source>
</evidence>
<dbReference type="PROSITE" id="PS00107">
    <property type="entry name" value="PROTEIN_KINASE_ATP"/>
    <property type="match status" value="1"/>
</dbReference>
<dbReference type="PROSITE" id="PS01187">
    <property type="entry name" value="EGF_CA"/>
    <property type="match status" value="1"/>
</dbReference>
<keyword evidence="5 15" id="KW-0732">Signal</keyword>
<sequence length="740" mass="80138">MTSPVAKSLWVLLLRWLLLSATRTSQLPPAGVAEAAEVQGGGPITLPGCPDKCGGVSIPYPFGTKAGCFLPGFQIVCNDTFRPPRPFLANPKLDKTSPVLWIQDSCGSYGSTKNCGYSGSYMPVEFIDAWAPLGQARVYAAFSFDCSANDVGGSWLRTQLIDTATSPFILSRTGNLLVGIGRRVQANLLGAWPGTTYGLDDGYLALCASVVNPPAVPTDGAPCVGIGCCQFDMPPDLRCSRTTVKVLKRSGPSPTPTNSCSFAMLVEKSWYNFSASDLHDDGFLRRNVERGVPVVLDFAIRDVDAACPAAGTPLPTACRSGNSTCANATNGPGYVCKCKDGYDGNPYIPDGCQDIDECAHRDVYPCSSDGICINRQGSYDCPCKPGWKGDGKAGTCSEKIPLPAKVAVGAISSLLVMGIVVFIVLLRKEKGKMRDFFIKNGGPTLEQVKNIKIYKMEDLKPILKKGNIVGKGFFGEVYKGHLENQLVAVKKPNNTDVQKKEQFADFANEVIIQSRIIHKNIVKLIGCCLEVDMPMLVYEFVSNGSLHDLLHGSKKDPLDLNMRLSIAAGSAEGLAYMHSKTSNTILHGDVKPANILLDDNFLPKISDFGISKLIAKDQEQHATIVVGDPIYMDPVYLQTGLLTKQSDVYSFGIVLLELISRKKATYSDNNTLVTSFLDAHKNNQGVTELFDEEIALTGDLEDIDNIVGIAVECLNLDVHQRPEMTNIAERLLVLKRKRNG</sequence>
<evidence type="ECO:0000256" key="2">
    <source>
        <dbReference type="ARBA" id="ARBA00022527"/>
    </source>
</evidence>
<evidence type="ECO:0000256" key="15">
    <source>
        <dbReference type="SAM" id="SignalP"/>
    </source>
</evidence>
<dbReference type="Pfam" id="PF07714">
    <property type="entry name" value="PK_Tyr_Ser-Thr"/>
    <property type="match status" value="1"/>
</dbReference>
<dbReference type="InterPro" id="IPR000719">
    <property type="entry name" value="Prot_kinase_dom"/>
</dbReference>
<feature type="domain" description="Protein kinase" evidence="16">
    <location>
        <begin position="463"/>
        <end position="733"/>
    </location>
</feature>
<dbReference type="Gene3D" id="3.30.200.20">
    <property type="entry name" value="Phosphorylase Kinase, domain 1"/>
    <property type="match status" value="1"/>
</dbReference>
<proteinExistence type="predicted"/>
<dbReference type="KEGG" id="obr:102709207"/>
<dbReference type="Gene3D" id="2.10.25.10">
    <property type="entry name" value="Laminin"/>
    <property type="match status" value="2"/>
</dbReference>
<evidence type="ECO:0000256" key="5">
    <source>
        <dbReference type="ARBA" id="ARBA00022729"/>
    </source>
</evidence>
<keyword evidence="14" id="KW-1133">Transmembrane helix</keyword>
<keyword evidence="9 13" id="KW-0067">ATP-binding</keyword>
<evidence type="ECO:0008006" key="20">
    <source>
        <dbReference type="Google" id="ProtNLM"/>
    </source>
</evidence>
<evidence type="ECO:0000256" key="7">
    <source>
        <dbReference type="ARBA" id="ARBA00022741"/>
    </source>
</evidence>
<dbReference type="Gramene" id="OB10G12070.1">
    <property type="protein sequence ID" value="OB10G12070.1"/>
    <property type="gene ID" value="OB10G12070"/>
</dbReference>
<evidence type="ECO:0000256" key="13">
    <source>
        <dbReference type="PROSITE-ProRule" id="PRU10141"/>
    </source>
</evidence>
<evidence type="ECO:0000259" key="16">
    <source>
        <dbReference type="PROSITE" id="PS50011"/>
    </source>
</evidence>
<dbReference type="CDD" id="cd00054">
    <property type="entry name" value="EGF_CA"/>
    <property type="match status" value="1"/>
</dbReference>
<dbReference type="InterPro" id="IPR017441">
    <property type="entry name" value="Protein_kinase_ATP_BS"/>
</dbReference>
<gene>
    <name evidence="18" type="primary">LOC102709207</name>
</gene>
<dbReference type="PROSITE" id="PS00108">
    <property type="entry name" value="PROTEIN_KINASE_ST"/>
    <property type="match status" value="1"/>
</dbReference>
<dbReference type="OrthoDB" id="674570at2759"/>
<dbReference type="GO" id="GO:0030247">
    <property type="term" value="F:polysaccharide binding"/>
    <property type="evidence" value="ECO:0007669"/>
    <property type="project" value="InterPro"/>
</dbReference>
<dbReference type="FunFam" id="1.10.510.10:FF:000474">
    <property type="entry name" value="Wall-associated receptor kinase 3"/>
    <property type="match status" value="1"/>
</dbReference>
<dbReference type="InterPro" id="IPR011009">
    <property type="entry name" value="Kinase-like_dom_sf"/>
</dbReference>
<evidence type="ECO:0000256" key="11">
    <source>
        <dbReference type="ARBA" id="ARBA00023180"/>
    </source>
</evidence>